<sequence length="106" mass="12114">MKKTSGGRGSKTDAPAVTRVRTPRRENNEILATVSALLGGKRVTLQCMDGIVRMGRIPGSKKKRMWVREGDIVIITPWDFQDSKAEVIWKYTRPQVEWLERKGFLK</sequence>
<evidence type="ECO:0000256" key="1">
    <source>
        <dbReference type="ARBA" id="ARBA00007392"/>
    </source>
</evidence>
<evidence type="ECO:0000256" key="7">
    <source>
        <dbReference type="RuleBase" id="RU004365"/>
    </source>
</evidence>
<dbReference type="SMART" id="SM00652">
    <property type="entry name" value="eIF1a"/>
    <property type="match status" value="1"/>
</dbReference>
<feature type="region of interest" description="Disordered" evidence="8">
    <location>
        <begin position="1"/>
        <end position="22"/>
    </location>
</feature>
<dbReference type="NCBIfam" id="NF003085">
    <property type="entry name" value="PRK04012.1-5"/>
    <property type="match status" value="1"/>
</dbReference>
<dbReference type="InterPro" id="IPR006196">
    <property type="entry name" value="RNA-binding_domain_S1_IF1"/>
</dbReference>
<gene>
    <name evidence="10" type="primary">eif1A</name>
    <name evidence="5" type="synonym">eif1a</name>
    <name evidence="10" type="ORF">KDK67_11340</name>
</gene>
<evidence type="ECO:0000259" key="9">
    <source>
        <dbReference type="PROSITE" id="PS50832"/>
    </source>
</evidence>
<dbReference type="RefSeq" id="WP_250868912.1">
    <property type="nucleotide sequence ID" value="NZ_JAGSOI010000056.1"/>
</dbReference>
<dbReference type="CDD" id="cd05793">
    <property type="entry name" value="S1_IF1A"/>
    <property type="match status" value="1"/>
</dbReference>
<dbReference type="PANTHER" id="PTHR21668">
    <property type="entry name" value="EIF-1A"/>
    <property type="match status" value="1"/>
</dbReference>
<evidence type="ECO:0000256" key="3">
    <source>
        <dbReference type="ARBA" id="ARBA00022917"/>
    </source>
</evidence>
<dbReference type="SUPFAM" id="SSF50249">
    <property type="entry name" value="Nucleic acid-binding proteins"/>
    <property type="match status" value="1"/>
</dbReference>
<dbReference type="PROSITE" id="PS01262">
    <property type="entry name" value="IF1A"/>
    <property type="match status" value="1"/>
</dbReference>
<dbReference type="NCBIfam" id="TIGR00523">
    <property type="entry name" value="eIF-1A"/>
    <property type="match status" value="1"/>
</dbReference>
<evidence type="ECO:0000313" key="11">
    <source>
        <dbReference type="Proteomes" id="UP001056766"/>
    </source>
</evidence>
<evidence type="ECO:0000256" key="4">
    <source>
        <dbReference type="ARBA" id="ARBA00025502"/>
    </source>
</evidence>
<evidence type="ECO:0000256" key="6">
    <source>
        <dbReference type="RuleBase" id="RU004364"/>
    </source>
</evidence>
<dbReference type="AlphaFoldDB" id="A0A9E4ZIE5"/>
<name>A0A9E4ZIE5_9EURY</name>
<dbReference type="InterPro" id="IPR018104">
    <property type="entry name" value="TIF_eIF-1A_CS"/>
</dbReference>
<organism evidence="10 11">
    <name type="scientific">Methanococcoides seepicolus</name>
    <dbReference type="NCBI Taxonomy" id="2828780"/>
    <lineage>
        <taxon>Archaea</taxon>
        <taxon>Methanobacteriati</taxon>
        <taxon>Methanobacteriota</taxon>
        <taxon>Stenosarchaea group</taxon>
        <taxon>Methanomicrobia</taxon>
        <taxon>Methanosarcinales</taxon>
        <taxon>Methanosarcinaceae</taxon>
        <taxon>Methanococcoides</taxon>
    </lineage>
</organism>
<dbReference type="Proteomes" id="UP001056766">
    <property type="component" value="Unassembled WGS sequence"/>
</dbReference>
<feature type="domain" description="S1-like" evidence="9">
    <location>
        <begin position="18"/>
        <end position="92"/>
    </location>
</feature>
<keyword evidence="3 5" id="KW-0648">Protein biosynthesis</keyword>
<keyword evidence="2 5" id="KW-0396">Initiation factor</keyword>
<comment type="similarity">
    <text evidence="1 5 6">Belongs to the eIF-1A family.</text>
</comment>
<accession>A0A9E4ZIE5</accession>
<evidence type="ECO:0000256" key="2">
    <source>
        <dbReference type="ARBA" id="ARBA00022540"/>
    </source>
</evidence>
<dbReference type="InterPro" id="IPR001253">
    <property type="entry name" value="TIF_eIF-1A"/>
</dbReference>
<protein>
    <recommendedName>
        <fullName evidence="5">Translation initiation factor 1A</fullName>
        <shortName evidence="5">aIF-1A</shortName>
    </recommendedName>
</protein>
<dbReference type="PROSITE" id="PS50832">
    <property type="entry name" value="S1_IF1_TYPE"/>
    <property type="match status" value="1"/>
</dbReference>
<reference evidence="10" key="2">
    <citation type="submission" date="2021-04" db="EMBL/GenBank/DDBJ databases">
        <authorList>
            <person name="Dong X."/>
        </authorList>
    </citation>
    <scope>NUCLEOTIDE SEQUENCE</scope>
    <source>
        <strain evidence="10">LLY</strain>
    </source>
</reference>
<dbReference type="Pfam" id="PF01176">
    <property type="entry name" value="eIF-1a"/>
    <property type="match status" value="1"/>
</dbReference>
<dbReference type="GO" id="GO:0003743">
    <property type="term" value="F:translation initiation factor activity"/>
    <property type="evidence" value="ECO:0007669"/>
    <property type="project" value="UniProtKB-UniRule"/>
</dbReference>
<dbReference type="InterPro" id="IPR012340">
    <property type="entry name" value="NA-bd_OB-fold"/>
</dbReference>
<comment type="function">
    <text evidence="4 5 7">Seems to be required for maximal rate of protein biosynthesis. Enhances ribosome dissociation into subunits and stabilizes the binding of the initiator Met-tRNA(I) to 40 S ribosomal subunits.</text>
</comment>
<keyword evidence="11" id="KW-1185">Reference proteome</keyword>
<evidence type="ECO:0000313" key="10">
    <source>
        <dbReference type="EMBL" id="MCM1987563.1"/>
    </source>
</evidence>
<dbReference type="HAMAP" id="MF_00216">
    <property type="entry name" value="aIF_1A"/>
    <property type="match status" value="1"/>
</dbReference>
<dbReference type="EMBL" id="JAGSOI010000056">
    <property type="protein sequence ID" value="MCM1987563.1"/>
    <property type="molecule type" value="Genomic_DNA"/>
</dbReference>
<reference evidence="10" key="1">
    <citation type="journal article" date="2021" name="mSystems">
        <title>Bacteria and Archaea Synergistically Convert Glycine Betaine to Biogenic Methane in the Formosa Cold Seep of the South China Sea.</title>
        <authorList>
            <person name="Li L."/>
            <person name="Zhang W."/>
            <person name="Zhang S."/>
            <person name="Song L."/>
            <person name="Sun Q."/>
            <person name="Zhang H."/>
            <person name="Xiang H."/>
            <person name="Dong X."/>
        </authorList>
    </citation>
    <scope>NUCLEOTIDE SEQUENCE</scope>
    <source>
        <strain evidence="10">LLY</strain>
    </source>
</reference>
<dbReference type="GO" id="GO:0003723">
    <property type="term" value="F:RNA binding"/>
    <property type="evidence" value="ECO:0007669"/>
    <property type="project" value="InterPro"/>
</dbReference>
<comment type="caution">
    <text evidence="10">The sequence shown here is derived from an EMBL/GenBank/DDBJ whole genome shotgun (WGS) entry which is preliminary data.</text>
</comment>
<evidence type="ECO:0000256" key="8">
    <source>
        <dbReference type="SAM" id="MobiDB-lite"/>
    </source>
</evidence>
<proteinExistence type="inferred from homology"/>
<dbReference type="NCBIfam" id="NF003084">
    <property type="entry name" value="PRK04012.1-3"/>
    <property type="match status" value="1"/>
</dbReference>
<dbReference type="Gene3D" id="2.40.50.140">
    <property type="entry name" value="Nucleic acid-binding proteins"/>
    <property type="match status" value="1"/>
</dbReference>
<evidence type="ECO:0000256" key="5">
    <source>
        <dbReference type="HAMAP-Rule" id="MF_00216"/>
    </source>
</evidence>